<dbReference type="Proteomes" id="UP000479190">
    <property type="component" value="Unassembled WGS sequence"/>
</dbReference>
<keyword evidence="4" id="KW-1185">Reference proteome</keyword>
<protein>
    <submittedName>
        <fullName evidence="3">Uncharacterized protein</fullName>
    </submittedName>
</protein>
<feature type="compositionally biased region" description="Polar residues" evidence="2">
    <location>
        <begin position="272"/>
        <end position="283"/>
    </location>
</feature>
<organism evidence="3 4">
    <name type="scientific">Trichogramma brassicae</name>
    <dbReference type="NCBI Taxonomy" id="86971"/>
    <lineage>
        <taxon>Eukaryota</taxon>
        <taxon>Metazoa</taxon>
        <taxon>Ecdysozoa</taxon>
        <taxon>Arthropoda</taxon>
        <taxon>Hexapoda</taxon>
        <taxon>Insecta</taxon>
        <taxon>Pterygota</taxon>
        <taxon>Neoptera</taxon>
        <taxon>Endopterygota</taxon>
        <taxon>Hymenoptera</taxon>
        <taxon>Apocrita</taxon>
        <taxon>Proctotrupomorpha</taxon>
        <taxon>Chalcidoidea</taxon>
        <taxon>Trichogrammatidae</taxon>
        <taxon>Trichogramma</taxon>
    </lineage>
</organism>
<feature type="coiled-coil region" evidence="1">
    <location>
        <begin position="207"/>
        <end position="234"/>
    </location>
</feature>
<feature type="region of interest" description="Disordered" evidence="2">
    <location>
        <begin position="249"/>
        <end position="290"/>
    </location>
</feature>
<dbReference type="AlphaFoldDB" id="A0A6H5J079"/>
<feature type="region of interest" description="Disordered" evidence="2">
    <location>
        <begin position="159"/>
        <end position="192"/>
    </location>
</feature>
<evidence type="ECO:0000313" key="3">
    <source>
        <dbReference type="EMBL" id="CAB0040715.1"/>
    </source>
</evidence>
<evidence type="ECO:0000256" key="1">
    <source>
        <dbReference type="SAM" id="Coils"/>
    </source>
</evidence>
<sequence>MKKLKKQQKQLQQKQCRSRAGFVVGTVGRVGEEYARNDGAAADRQDCSVEQMDTRKSTQIPQRYRRNSAEMEDSVRWIWTDEKRTQGPEERVAEYVICVQSVLRKLRPELDVQTQLDYLHVGMLPDLQKMVCRKYLRSVDDLMQEALEAENTIKKADQYRAPTSDETTLPELKYSPGKREETSYRISSLSNPNDEVSTLMQAQIEVTQRLSESVKELQSRLTSLEERFGEKKQTELLQRIFESITELQNYNCNPSGKPDGRKHQEKRKSTQQRKNVSSTQQAGMETLESR</sequence>
<dbReference type="EMBL" id="CADCXV010001046">
    <property type="protein sequence ID" value="CAB0040715.1"/>
    <property type="molecule type" value="Genomic_DNA"/>
</dbReference>
<keyword evidence="1" id="KW-0175">Coiled coil</keyword>
<feature type="coiled-coil region" evidence="1">
    <location>
        <begin position="132"/>
        <end position="159"/>
    </location>
</feature>
<gene>
    <name evidence="3" type="ORF">TBRA_LOCUS12409</name>
</gene>
<reference evidence="3 4" key="1">
    <citation type="submission" date="2020-02" db="EMBL/GenBank/DDBJ databases">
        <authorList>
            <person name="Ferguson B K."/>
        </authorList>
    </citation>
    <scope>NUCLEOTIDE SEQUENCE [LARGE SCALE GENOMIC DNA]</scope>
</reference>
<feature type="compositionally biased region" description="Basic and acidic residues" evidence="2">
    <location>
        <begin position="38"/>
        <end position="56"/>
    </location>
</feature>
<name>A0A6H5J079_9HYME</name>
<evidence type="ECO:0000313" key="4">
    <source>
        <dbReference type="Proteomes" id="UP000479190"/>
    </source>
</evidence>
<feature type="region of interest" description="Disordered" evidence="2">
    <location>
        <begin position="38"/>
        <end position="58"/>
    </location>
</feature>
<evidence type="ECO:0000256" key="2">
    <source>
        <dbReference type="SAM" id="MobiDB-lite"/>
    </source>
</evidence>
<accession>A0A6H5J079</accession>
<proteinExistence type="predicted"/>